<comment type="caution">
    <text evidence="1">The sequence shown here is derived from an EMBL/GenBank/DDBJ whole genome shotgun (WGS) entry which is preliminary data.</text>
</comment>
<keyword evidence="2" id="KW-1185">Reference proteome</keyword>
<reference evidence="1" key="1">
    <citation type="submission" date="2020-04" db="EMBL/GenBank/DDBJ databases">
        <title>Draft genome resource of the tomato pathogen Pseudocercospora fuligena.</title>
        <authorList>
            <person name="Zaccaron A."/>
        </authorList>
    </citation>
    <scope>NUCLEOTIDE SEQUENCE</scope>
    <source>
        <strain evidence="1">PF001</strain>
    </source>
</reference>
<accession>A0A8H6RQH5</accession>
<evidence type="ECO:0000313" key="1">
    <source>
        <dbReference type="EMBL" id="KAF7195334.1"/>
    </source>
</evidence>
<organism evidence="1 2">
    <name type="scientific">Pseudocercospora fuligena</name>
    <dbReference type="NCBI Taxonomy" id="685502"/>
    <lineage>
        <taxon>Eukaryota</taxon>
        <taxon>Fungi</taxon>
        <taxon>Dikarya</taxon>
        <taxon>Ascomycota</taxon>
        <taxon>Pezizomycotina</taxon>
        <taxon>Dothideomycetes</taxon>
        <taxon>Dothideomycetidae</taxon>
        <taxon>Mycosphaerellales</taxon>
        <taxon>Mycosphaerellaceae</taxon>
        <taxon>Pseudocercospora</taxon>
    </lineage>
</organism>
<dbReference type="OrthoDB" id="5135333at2759"/>
<proteinExistence type="predicted"/>
<sequence>MSEAFAEKEGCLGVVANLQGGRYALSRTFHDLALVIRATQDYVRNHNHSAERTEPSTAGIFEDAWLHSISGHLTQAAAAPESNAMAMSLQSDLGKDFELHFSEAKNAGLALHDLFNSHRLRLEVVTSALKAQQDLSDEEVVRQIDTLRQKGKLSTKRDLEHTKRPYRWPEFRTEFGARKLNMSDSGNLVFDLSGFMSSVLGSDYAVPLRPDEFKAREERLEQESLEGARAKGEHPNVTLCRMCRNHTRPVVRKCGVAELTSRNSIMPHGNHHQLDTRLQCAICTLIRSVIMTSGRLLPRFAAMDREIQGTSLRTGYL</sequence>
<dbReference type="Proteomes" id="UP000660729">
    <property type="component" value="Unassembled WGS sequence"/>
</dbReference>
<evidence type="ECO:0000313" key="2">
    <source>
        <dbReference type="Proteomes" id="UP000660729"/>
    </source>
</evidence>
<dbReference type="AlphaFoldDB" id="A0A8H6RQH5"/>
<gene>
    <name evidence="1" type="ORF">HII31_03226</name>
</gene>
<dbReference type="EMBL" id="JABCIY010000040">
    <property type="protein sequence ID" value="KAF7195334.1"/>
    <property type="molecule type" value="Genomic_DNA"/>
</dbReference>
<name>A0A8H6RQH5_9PEZI</name>
<protein>
    <submittedName>
        <fullName evidence="1">Uncharacterized protein</fullName>
    </submittedName>
</protein>